<keyword evidence="5 7" id="KW-1133">Transmembrane helix</keyword>
<gene>
    <name evidence="8" type="ORF">CSSPJE1EN2_LOCUS8860</name>
</gene>
<keyword evidence="9" id="KW-1185">Reference proteome</keyword>
<dbReference type="EMBL" id="OZ023716">
    <property type="protein sequence ID" value="CAK9865865.1"/>
    <property type="molecule type" value="Genomic_DNA"/>
</dbReference>
<sequence>MKQVWKWGSIASAASLLWLAMLLAPGLPSSLTLLLPYLPVYSIVALGCYGLAMLGYGMMVFPTCPEEALLLQKDIAAAKEFYREHGLDLSAPSN</sequence>
<dbReference type="Pfam" id="PF08285">
    <property type="entry name" value="DPM3"/>
    <property type="match status" value="1"/>
</dbReference>
<evidence type="ECO:0000313" key="9">
    <source>
        <dbReference type="Proteomes" id="UP001497522"/>
    </source>
</evidence>
<comment type="caution">
    <text evidence="7">Lacks conserved residue(s) required for the propagation of feature annotation.</text>
</comment>
<keyword evidence="6 7" id="KW-0472">Membrane</keyword>
<dbReference type="PANTHER" id="PTHR16433">
    <property type="entry name" value="DOLICHOL-PHOSPHATE MANNOSYLTRANSFERASE SUBUNIT 3"/>
    <property type="match status" value="1"/>
</dbReference>
<evidence type="ECO:0000256" key="1">
    <source>
        <dbReference type="ARBA" id="ARBA00004477"/>
    </source>
</evidence>
<evidence type="ECO:0000313" key="8">
    <source>
        <dbReference type="EMBL" id="CAK9865865.1"/>
    </source>
</evidence>
<comment type="similarity">
    <text evidence="2 7">Belongs to the DPM3 family.</text>
</comment>
<organism evidence="8 9">
    <name type="scientific">Sphagnum jensenii</name>
    <dbReference type="NCBI Taxonomy" id="128206"/>
    <lineage>
        <taxon>Eukaryota</taxon>
        <taxon>Viridiplantae</taxon>
        <taxon>Streptophyta</taxon>
        <taxon>Embryophyta</taxon>
        <taxon>Bryophyta</taxon>
        <taxon>Sphagnophytina</taxon>
        <taxon>Sphagnopsida</taxon>
        <taxon>Sphagnales</taxon>
        <taxon>Sphagnaceae</taxon>
        <taxon>Sphagnum</taxon>
    </lineage>
</organism>
<evidence type="ECO:0000256" key="2">
    <source>
        <dbReference type="ARBA" id="ARBA00010430"/>
    </source>
</evidence>
<dbReference type="PANTHER" id="PTHR16433:SF0">
    <property type="entry name" value="DOLICHOL-PHOSPHATE MANNOSYLTRANSFERASE SUBUNIT 3"/>
    <property type="match status" value="1"/>
</dbReference>
<dbReference type="InterPro" id="IPR013174">
    <property type="entry name" value="DPM3"/>
</dbReference>
<evidence type="ECO:0000256" key="7">
    <source>
        <dbReference type="RuleBase" id="RU365085"/>
    </source>
</evidence>
<evidence type="ECO:0000256" key="6">
    <source>
        <dbReference type="ARBA" id="ARBA00023136"/>
    </source>
</evidence>
<reference evidence="8" key="1">
    <citation type="submission" date="2024-03" db="EMBL/GenBank/DDBJ databases">
        <authorList>
            <consortium name="ELIXIR-Norway"/>
            <consortium name="Elixir Norway"/>
        </authorList>
    </citation>
    <scope>NUCLEOTIDE SEQUENCE</scope>
</reference>
<dbReference type="Proteomes" id="UP001497522">
    <property type="component" value="Chromosome 15"/>
</dbReference>
<proteinExistence type="inferred from homology"/>
<accession>A0ABP1ATF8</accession>
<evidence type="ECO:0000256" key="3">
    <source>
        <dbReference type="ARBA" id="ARBA00022692"/>
    </source>
</evidence>
<evidence type="ECO:0000256" key="5">
    <source>
        <dbReference type="ARBA" id="ARBA00022989"/>
    </source>
</evidence>
<protein>
    <recommendedName>
        <fullName evidence="7">Dolichol-phosphate mannosyltransferase subunit 3</fullName>
    </recommendedName>
</protein>
<comment type="subcellular location">
    <subcellularLocation>
        <location evidence="1 7">Endoplasmic reticulum membrane</location>
        <topology evidence="1 7">Multi-pass membrane protein</topology>
    </subcellularLocation>
</comment>
<comment type="function">
    <text evidence="7">Stabilizer subunit of the dolichol-phosphate mannose (DPM) synthase complex; tethers catalytic subunit to the ER.</text>
</comment>
<name>A0ABP1ATF8_9BRYO</name>
<comment type="pathway">
    <text evidence="7">Protein modification; protein glycosylation.</text>
</comment>
<comment type="subunit">
    <text evidence="7">Component of the dolichol-phosphate mannose (DPM) synthase complex.</text>
</comment>
<evidence type="ECO:0000256" key="4">
    <source>
        <dbReference type="ARBA" id="ARBA00022824"/>
    </source>
</evidence>
<feature type="transmembrane region" description="Helical" evidence="7">
    <location>
        <begin position="38"/>
        <end position="61"/>
    </location>
</feature>
<keyword evidence="4 7" id="KW-0256">Endoplasmic reticulum</keyword>
<keyword evidence="3 7" id="KW-0812">Transmembrane</keyword>